<evidence type="ECO:0000313" key="3">
    <source>
        <dbReference type="Proteomes" id="UP001212841"/>
    </source>
</evidence>
<accession>A0AAD5SEX0</accession>
<evidence type="ECO:0000313" key="2">
    <source>
        <dbReference type="EMBL" id="KAJ3051679.1"/>
    </source>
</evidence>
<sequence>MSAHDYRSRIYVYYPLNTTSLYKTHKNLPSRTSTFVSSFLISQLLRSGCFFTLQAIQLMLTYHGFFPEEAPLTLVFIDAMLGPTQPFIILTDLERTTAIMEVSNSRSFSRAPKSEERSGETGEGGGGTKRGSIASTAVTARSGSFVGGLGMLGLDSSYSVPHRGGGVGKVIRADKILETSFEGETDEVVSGRNTTATAVSNA</sequence>
<organism evidence="2 3">
    <name type="scientific">Rhizophlyctis rosea</name>
    <dbReference type="NCBI Taxonomy" id="64517"/>
    <lineage>
        <taxon>Eukaryota</taxon>
        <taxon>Fungi</taxon>
        <taxon>Fungi incertae sedis</taxon>
        <taxon>Chytridiomycota</taxon>
        <taxon>Chytridiomycota incertae sedis</taxon>
        <taxon>Chytridiomycetes</taxon>
        <taxon>Rhizophlyctidales</taxon>
        <taxon>Rhizophlyctidaceae</taxon>
        <taxon>Rhizophlyctis</taxon>
    </lineage>
</organism>
<protein>
    <submittedName>
        <fullName evidence="2">Uncharacterized protein</fullName>
    </submittedName>
</protein>
<evidence type="ECO:0000256" key="1">
    <source>
        <dbReference type="SAM" id="MobiDB-lite"/>
    </source>
</evidence>
<feature type="region of interest" description="Disordered" evidence="1">
    <location>
        <begin position="104"/>
        <end position="133"/>
    </location>
</feature>
<proteinExistence type="predicted"/>
<dbReference type="Proteomes" id="UP001212841">
    <property type="component" value="Unassembled WGS sequence"/>
</dbReference>
<dbReference type="EMBL" id="JADGJD010000368">
    <property type="protein sequence ID" value="KAJ3051679.1"/>
    <property type="molecule type" value="Genomic_DNA"/>
</dbReference>
<reference evidence="2" key="1">
    <citation type="submission" date="2020-05" db="EMBL/GenBank/DDBJ databases">
        <title>Phylogenomic resolution of chytrid fungi.</title>
        <authorList>
            <person name="Stajich J.E."/>
            <person name="Amses K."/>
            <person name="Simmons R."/>
            <person name="Seto K."/>
            <person name="Myers J."/>
            <person name="Bonds A."/>
            <person name="Quandt C.A."/>
            <person name="Barry K."/>
            <person name="Liu P."/>
            <person name="Grigoriev I."/>
            <person name="Longcore J.E."/>
            <person name="James T.Y."/>
        </authorList>
    </citation>
    <scope>NUCLEOTIDE SEQUENCE</scope>
    <source>
        <strain evidence="2">JEL0318</strain>
    </source>
</reference>
<keyword evidence="3" id="KW-1185">Reference proteome</keyword>
<name>A0AAD5SEX0_9FUNG</name>
<comment type="caution">
    <text evidence="2">The sequence shown here is derived from an EMBL/GenBank/DDBJ whole genome shotgun (WGS) entry which is preliminary data.</text>
</comment>
<dbReference type="AlphaFoldDB" id="A0AAD5SEX0"/>
<gene>
    <name evidence="2" type="ORF">HK097_007285</name>
</gene>